<keyword evidence="2" id="KW-0732">Signal</keyword>
<dbReference type="InterPro" id="IPR036737">
    <property type="entry name" value="OmpA-like_sf"/>
</dbReference>
<reference evidence="5 7" key="2">
    <citation type="submission" date="2020-07" db="EMBL/GenBank/DDBJ databases">
        <title>Sequencing the genomes of 1000 actinobacteria strains.</title>
        <authorList>
            <person name="Klenk H.-P."/>
        </authorList>
    </citation>
    <scope>NUCLEOTIDE SEQUENCE [LARGE SCALE GENOMIC DNA]</scope>
    <source>
        <strain evidence="5 7">DSM 10309</strain>
    </source>
</reference>
<dbReference type="Proteomes" id="UP000321154">
    <property type="component" value="Unassembled WGS sequence"/>
</dbReference>
<comment type="caution">
    <text evidence="5">The sequence shown here is derived from an EMBL/GenBank/DDBJ whole genome shotgun (WGS) entry which is preliminary data.</text>
</comment>
<name>A0A7W3JHX2_9MICO</name>
<dbReference type="InterPro" id="IPR006665">
    <property type="entry name" value="OmpA-like"/>
</dbReference>
<dbReference type="InterPro" id="IPR050330">
    <property type="entry name" value="Bact_OuterMem_StrucFunc"/>
</dbReference>
<dbReference type="OrthoDB" id="3254756at2"/>
<dbReference type="RefSeq" id="WP_146856287.1">
    <property type="nucleotide sequence ID" value="NZ_BAAAHR010000002.1"/>
</dbReference>
<feature type="domain" description="OmpA-like" evidence="3">
    <location>
        <begin position="263"/>
        <end position="387"/>
    </location>
</feature>
<keyword evidence="6" id="KW-1185">Reference proteome</keyword>
<protein>
    <submittedName>
        <fullName evidence="5">Outer membrane protein OmpA-like peptidoglycan-associated protein</fullName>
    </submittedName>
</protein>
<accession>A0A7W3JHX2</accession>
<dbReference type="PANTHER" id="PTHR30329">
    <property type="entry name" value="STATOR ELEMENT OF FLAGELLAR MOTOR COMPLEX"/>
    <property type="match status" value="1"/>
</dbReference>
<dbReference type="PANTHER" id="PTHR30329:SF21">
    <property type="entry name" value="LIPOPROTEIN YIAD-RELATED"/>
    <property type="match status" value="1"/>
</dbReference>
<dbReference type="Gene3D" id="3.30.1330.60">
    <property type="entry name" value="OmpA-like domain"/>
    <property type="match status" value="1"/>
</dbReference>
<dbReference type="Proteomes" id="UP000522688">
    <property type="component" value="Unassembled WGS sequence"/>
</dbReference>
<evidence type="ECO:0000313" key="4">
    <source>
        <dbReference type="EMBL" id="GEK84006.1"/>
    </source>
</evidence>
<evidence type="ECO:0000259" key="3">
    <source>
        <dbReference type="PROSITE" id="PS51123"/>
    </source>
</evidence>
<sequence length="389" mass="39140">MTSPLHRIRPMRAAVGLAAAALALTALSGCTLEAPAPLVLGFTATSAEPRPALAASARDAVSTHALAAHRPADGAIDLVVQGVPAGDTVDLTPMLGADRVQQVPDEREAAVAESLDDLDARVSGLEAGDDGLDLLSVLADASRLHDSGSIVVVSSGLQTADPVDLRQLGWSFDPATIASTLAERGALPDLSRHDVTFVGLGVTGGDQPAPALSTTTRLSDLWLAICEAAGADSCTEGGAGSALEAPTASRDTPIVPVSTDATPCTTPLVLSTAVLFGGDSAVLDSDADAALTDVVDELGRCPSGVAANVVGHAADVTDAVDGEALSLERASAVHEALVGSGVPSSVFGSVAGRGDTDPVVDDRPGGVFDESLAAQNRRVEITFTNEDAR</sequence>
<evidence type="ECO:0000256" key="2">
    <source>
        <dbReference type="SAM" id="SignalP"/>
    </source>
</evidence>
<feature type="signal peptide" evidence="2">
    <location>
        <begin position="1"/>
        <end position="28"/>
    </location>
</feature>
<dbReference type="PROSITE" id="PS51123">
    <property type="entry name" value="OMPA_2"/>
    <property type="match status" value="1"/>
</dbReference>
<evidence type="ECO:0000313" key="5">
    <source>
        <dbReference type="EMBL" id="MBA8813064.1"/>
    </source>
</evidence>
<keyword evidence="1" id="KW-0472">Membrane</keyword>
<reference evidence="4 6" key="1">
    <citation type="submission" date="2019-07" db="EMBL/GenBank/DDBJ databases">
        <title>Whole genome shotgun sequence of Frigoribacterium faeni NBRC 103066.</title>
        <authorList>
            <person name="Hosoyama A."/>
            <person name="Uohara A."/>
            <person name="Ohji S."/>
            <person name="Ichikawa N."/>
        </authorList>
    </citation>
    <scope>NUCLEOTIDE SEQUENCE [LARGE SCALE GENOMIC DNA]</scope>
    <source>
        <strain evidence="4 6">NBRC 103066</strain>
    </source>
</reference>
<gene>
    <name evidence="5" type="ORF">FB463_001313</name>
    <name evidence="4" type="ORF">FFA01_23150</name>
</gene>
<dbReference type="PROSITE" id="PS51257">
    <property type="entry name" value="PROKAR_LIPOPROTEIN"/>
    <property type="match status" value="1"/>
</dbReference>
<proteinExistence type="predicted"/>
<organism evidence="5 7">
    <name type="scientific">Frigoribacterium faeni</name>
    <dbReference type="NCBI Taxonomy" id="145483"/>
    <lineage>
        <taxon>Bacteria</taxon>
        <taxon>Bacillati</taxon>
        <taxon>Actinomycetota</taxon>
        <taxon>Actinomycetes</taxon>
        <taxon>Micrococcales</taxon>
        <taxon>Microbacteriaceae</taxon>
        <taxon>Frigoribacterium</taxon>
    </lineage>
</organism>
<dbReference type="EMBL" id="JACGWW010000002">
    <property type="protein sequence ID" value="MBA8813064.1"/>
    <property type="molecule type" value="Genomic_DNA"/>
</dbReference>
<dbReference type="GO" id="GO:0016020">
    <property type="term" value="C:membrane"/>
    <property type="evidence" value="ECO:0007669"/>
    <property type="project" value="UniProtKB-UniRule"/>
</dbReference>
<evidence type="ECO:0000256" key="1">
    <source>
        <dbReference type="PROSITE-ProRule" id="PRU00473"/>
    </source>
</evidence>
<evidence type="ECO:0000313" key="6">
    <source>
        <dbReference type="Proteomes" id="UP000321154"/>
    </source>
</evidence>
<dbReference type="SUPFAM" id="SSF103088">
    <property type="entry name" value="OmpA-like"/>
    <property type="match status" value="1"/>
</dbReference>
<evidence type="ECO:0000313" key="7">
    <source>
        <dbReference type="Proteomes" id="UP000522688"/>
    </source>
</evidence>
<dbReference type="CDD" id="cd07185">
    <property type="entry name" value="OmpA_C-like"/>
    <property type="match status" value="1"/>
</dbReference>
<dbReference type="Pfam" id="PF00691">
    <property type="entry name" value="OmpA"/>
    <property type="match status" value="1"/>
</dbReference>
<feature type="chain" id="PRO_5038475815" evidence="2">
    <location>
        <begin position="29"/>
        <end position="389"/>
    </location>
</feature>
<dbReference type="AlphaFoldDB" id="A0A7W3JHX2"/>
<dbReference type="EMBL" id="BJUV01000025">
    <property type="protein sequence ID" value="GEK84006.1"/>
    <property type="molecule type" value="Genomic_DNA"/>
</dbReference>